<reference evidence="1" key="1">
    <citation type="journal article" date="2021" name="Nat. Commun.">
        <title>Genetic determinants of endophytism in the Arabidopsis root mycobiome.</title>
        <authorList>
            <person name="Mesny F."/>
            <person name="Miyauchi S."/>
            <person name="Thiergart T."/>
            <person name="Pickel B."/>
            <person name="Atanasova L."/>
            <person name="Karlsson M."/>
            <person name="Huettel B."/>
            <person name="Barry K.W."/>
            <person name="Haridas S."/>
            <person name="Chen C."/>
            <person name="Bauer D."/>
            <person name="Andreopoulos W."/>
            <person name="Pangilinan J."/>
            <person name="LaButti K."/>
            <person name="Riley R."/>
            <person name="Lipzen A."/>
            <person name="Clum A."/>
            <person name="Drula E."/>
            <person name="Henrissat B."/>
            <person name="Kohler A."/>
            <person name="Grigoriev I.V."/>
            <person name="Martin F.M."/>
            <person name="Hacquard S."/>
        </authorList>
    </citation>
    <scope>NUCLEOTIDE SEQUENCE</scope>
    <source>
        <strain evidence="1">FSSC 5 MPI-SDFR-AT-0091</strain>
    </source>
</reference>
<accession>A0A9P9HL62</accession>
<gene>
    <name evidence="1" type="ORF">B0J15DRAFT_446118</name>
</gene>
<dbReference type="OrthoDB" id="4763081at2759"/>
<dbReference type="Proteomes" id="UP000736672">
    <property type="component" value="Unassembled WGS sequence"/>
</dbReference>
<comment type="caution">
    <text evidence="1">The sequence shown here is derived from an EMBL/GenBank/DDBJ whole genome shotgun (WGS) entry which is preliminary data.</text>
</comment>
<sequence>MGYKHLPLQPRCAVVYGNDDSTAYQGTIPPFLFPRHDMWTITCGLRLCRRAGCRSCAAAPEFVTVHYDCYSIFITCSKEVLGLEKNEAVARLWTLGSYRNPWPKAELIRLAERHVDLSALQKVAHITGLSQLGWLPPELALLIRNFSRHELFWRSVSVIGLESNLRPPRQFSRILLNRVLSWKRGGPSIPNPSPQTPPFLRITIDNDGICEIERLENPPPYTGKVFKELAFVIIYVPNSQIYIEAKDKRFRLRLPKNVVGLATWNTDTPPVPSTLLNPRSLAPVQIGPWHLCAFDLSLCSGVSFFFSFSSPAGVHVHRSEDSSAVDEYRRICQSHRRTVWIYMPIAPDDQITVLGCRLTDRGFSMLACLDLAGEIIIGRLGKRVTQDSLLGYGTPLTMIYGEPVGQQSVPVLGARHGTLGRDKFPKPFSMQDFNPDVDDAYFSWAPLDGIQSIRGFYDKDTDLCRGLIFQYENSGLRAVGECRRYVDDSVLTVKPYVLCFRPVPNPASQRVPKAIGVRVELGNDAEHEHAGEGWECLRIGHGVLTFSFTEDSSSISHRSHLP</sequence>
<keyword evidence="2" id="KW-1185">Reference proteome</keyword>
<dbReference type="AlphaFoldDB" id="A0A9P9HL62"/>
<evidence type="ECO:0000313" key="1">
    <source>
        <dbReference type="EMBL" id="KAH7258682.1"/>
    </source>
</evidence>
<dbReference type="EMBL" id="JAGTJS010000009">
    <property type="protein sequence ID" value="KAH7258682.1"/>
    <property type="molecule type" value="Genomic_DNA"/>
</dbReference>
<evidence type="ECO:0000313" key="2">
    <source>
        <dbReference type="Proteomes" id="UP000736672"/>
    </source>
</evidence>
<organism evidence="1 2">
    <name type="scientific">Fusarium solani</name>
    <name type="common">Filamentous fungus</name>
    <dbReference type="NCBI Taxonomy" id="169388"/>
    <lineage>
        <taxon>Eukaryota</taxon>
        <taxon>Fungi</taxon>
        <taxon>Dikarya</taxon>
        <taxon>Ascomycota</taxon>
        <taxon>Pezizomycotina</taxon>
        <taxon>Sordariomycetes</taxon>
        <taxon>Hypocreomycetidae</taxon>
        <taxon>Hypocreales</taxon>
        <taxon>Nectriaceae</taxon>
        <taxon>Fusarium</taxon>
        <taxon>Fusarium solani species complex</taxon>
    </lineage>
</organism>
<protein>
    <submittedName>
        <fullName evidence="1">Uncharacterized protein</fullName>
    </submittedName>
</protein>
<name>A0A9P9HL62_FUSSL</name>
<proteinExistence type="predicted"/>